<reference evidence="4" key="1">
    <citation type="submission" date="2025-08" db="UniProtKB">
        <authorList>
            <consortium name="RefSeq"/>
        </authorList>
    </citation>
    <scope>IDENTIFICATION</scope>
</reference>
<feature type="compositionally biased region" description="Basic residues" evidence="1">
    <location>
        <begin position="149"/>
        <end position="162"/>
    </location>
</feature>
<evidence type="ECO:0000313" key="3">
    <source>
        <dbReference type="Proteomes" id="UP000504615"/>
    </source>
</evidence>
<dbReference type="KEGG" id="pbar:105433722"/>
<feature type="domain" description="Protein inscuteable homologue C-terminal" evidence="2">
    <location>
        <begin position="406"/>
        <end position="709"/>
    </location>
</feature>
<dbReference type="CTD" id="387755"/>
<feature type="compositionally biased region" description="Basic and acidic residues" evidence="1">
    <location>
        <begin position="102"/>
        <end position="115"/>
    </location>
</feature>
<dbReference type="GO" id="GO:0045179">
    <property type="term" value="C:apical cortex"/>
    <property type="evidence" value="ECO:0007669"/>
    <property type="project" value="TreeGrafter"/>
</dbReference>
<dbReference type="PANTHER" id="PTHR21386">
    <property type="entry name" value="INSCUTEABLE"/>
    <property type="match status" value="1"/>
</dbReference>
<protein>
    <submittedName>
        <fullName evidence="4">Protein inscuteable homolog</fullName>
    </submittedName>
</protein>
<dbReference type="InterPro" id="IPR038205">
    <property type="entry name" value="INSC_LBD_sf"/>
</dbReference>
<dbReference type="GeneID" id="105433722"/>
<dbReference type="PANTHER" id="PTHR21386:SF0">
    <property type="entry name" value="PROTEIN INSCUTEABLE HOMOLOG"/>
    <property type="match status" value="1"/>
</dbReference>
<dbReference type="GO" id="GO:0000132">
    <property type="term" value="P:establishment of mitotic spindle orientation"/>
    <property type="evidence" value="ECO:0007669"/>
    <property type="project" value="TreeGrafter"/>
</dbReference>
<dbReference type="GO" id="GO:0008356">
    <property type="term" value="P:asymmetric cell division"/>
    <property type="evidence" value="ECO:0007669"/>
    <property type="project" value="InterPro"/>
</dbReference>
<dbReference type="Gene3D" id="1.25.10.10">
    <property type="entry name" value="Leucine-rich Repeat Variant"/>
    <property type="match status" value="2"/>
</dbReference>
<dbReference type="InterPro" id="IPR011989">
    <property type="entry name" value="ARM-like"/>
</dbReference>
<dbReference type="SUPFAM" id="SSF48371">
    <property type="entry name" value="ARM repeat"/>
    <property type="match status" value="1"/>
</dbReference>
<keyword evidence="3" id="KW-1185">Reference proteome</keyword>
<dbReference type="GO" id="GO:0009786">
    <property type="term" value="P:regulation of asymmetric cell division"/>
    <property type="evidence" value="ECO:0007669"/>
    <property type="project" value="TreeGrafter"/>
</dbReference>
<dbReference type="GO" id="GO:0008093">
    <property type="term" value="F:cytoskeletal anchor activity"/>
    <property type="evidence" value="ECO:0007669"/>
    <property type="project" value="TreeGrafter"/>
</dbReference>
<dbReference type="OrthoDB" id="5796379at2759"/>
<feature type="compositionally biased region" description="Polar residues" evidence="1">
    <location>
        <begin position="116"/>
        <end position="133"/>
    </location>
</feature>
<dbReference type="Proteomes" id="UP000504615">
    <property type="component" value="Unplaced"/>
</dbReference>
<dbReference type="InterPro" id="IPR039921">
    <property type="entry name" value="Inscuteable"/>
</dbReference>
<dbReference type="InterPro" id="IPR016024">
    <property type="entry name" value="ARM-type_fold"/>
</dbReference>
<dbReference type="AlphaFoldDB" id="A0A6I9X481"/>
<dbReference type="Gene3D" id="6.20.200.10">
    <property type="entry name" value="Inscuteable LGN-binding domain"/>
    <property type="match status" value="1"/>
</dbReference>
<sequence length="746" mass="82874">MSAFKRYQSKVFWDQMASRDLEDDHSAKRYDPPRYSFNERIREKEEEEEENLTKSENDTVDNANITAIHVCNKSDGNIKQNICQISLIHDKSVTHHRMTVKQTDEEKEERHEMRNRSCSPLSQDFKSQDSGFSDSERSDCSETCENATPRRKLRRKRIKQRRIQSTSSWLEEESLPIPTHTSTPKDSKMFTVRNRFAKSAKSPIRGQRIDKAPNDTSKVLSSVSLEEENLRDFLYASEPPEDSVQSSIAKSRASTDAADAIAAGRDVLNSRNYRQASSMRAWLTDLAVVTENECSNTLQSKNLPRKGVRVISGEIHARDLKMMSSAATAAASKLLVNADHFEQHYRNIVERITRLEGGRSEMELLRSIEEAAFSILSELGAPPPRRIQQGSLRSILAQLQNMKIYVDKTLDTRLDFYIEKIIRALEEAPWEDSSVARGTLAALTALGLSDARAGSSIARCSGIKALLTCLVSTNRTPNDFVAISLRALASVCSSTSAIEYFARDGGPEILTDLLGAESSSEKEKTEATALVVQITAPWTMARGLPYLEPFADLLIPALNQLVENTSCAQTLLLAAAALNQLSKSRICATIIMEEDSVRKLLKSVKKSAGGNIWLMEQVAALIGELARIPEGRSHLAKARASVALVSFLRMRPPGLENAYERLETTAAAALTRLCVEPEIARQVVAIGGGDCLPGLYKVNEVQIDQEDEEAQVDTGLLRYTRSLRRACKKAARQIGIAKAKDHSTLD</sequence>
<gene>
    <name evidence="4" type="primary">LOC105433722</name>
</gene>
<evidence type="ECO:0000313" key="4">
    <source>
        <dbReference type="RefSeq" id="XP_011647453.1"/>
    </source>
</evidence>
<dbReference type="GO" id="GO:0045176">
    <property type="term" value="P:apical protein localization"/>
    <property type="evidence" value="ECO:0007669"/>
    <property type="project" value="TreeGrafter"/>
</dbReference>
<organism evidence="3 4">
    <name type="scientific">Pogonomyrmex barbatus</name>
    <name type="common">red harvester ant</name>
    <dbReference type="NCBI Taxonomy" id="144034"/>
    <lineage>
        <taxon>Eukaryota</taxon>
        <taxon>Metazoa</taxon>
        <taxon>Ecdysozoa</taxon>
        <taxon>Arthropoda</taxon>
        <taxon>Hexapoda</taxon>
        <taxon>Insecta</taxon>
        <taxon>Pterygota</taxon>
        <taxon>Neoptera</taxon>
        <taxon>Endopterygota</taxon>
        <taxon>Hymenoptera</taxon>
        <taxon>Apocrita</taxon>
        <taxon>Aculeata</taxon>
        <taxon>Formicoidea</taxon>
        <taxon>Formicidae</taxon>
        <taxon>Myrmicinae</taxon>
        <taxon>Pogonomyrmex</taxon>
    </lineage>
</organism>
<proteinExistence type="predicted"/>
<evidence type="ECO:0000259" key="2">
    <source>
        <dbReference type="Pfam" id="PF19427"/>
    </source>
</evidence>
<dbReference type="Pfam" id="PF19427">
    <property type="entry name" value="Insc_C"/>
    <property type="match status" value="1"/>
</dbReference>
<dbReference type="RefSeq" id="XP_011647453.1">
    <property type="nucleotide sequence ID" value="XM_011649151.2"/>
</dbReference>
<accession>A0A6I9X481</accession>
<name>A0A6I9X481_9HYME</name>
<evidence type="ECO:0000256" key="1">
    <source>
        <dbReference type="SAM" id="MobiDB-lite"/>
    </source>
</evidence>
<dbReference type="InterPro" id="IPR045789">
    <property type="entry name" value="Insc_C"/>
</dbReference>
<feature type="region of interest" description="Disordered" evidence="1">
    <location>
        <begin position="97"/>
        <end position="186"/>
    </location>
</feature>